<dbReference type="EMBL" id="JACWMX010000002">
    <property type="protein sequence ID" value="MBD1392832.1"/>
    <property type="molecule type" value="Genomic_DNA"/>
</dbReference>
<dbReference type="AlphaFoldDB" id="A0A926S1I2"/>
<dbReference type="PROSITE" id="PS51257">
    <property type="entry name" value="PROKAR_LIPOPROTEIN"/>
    <property type="match status" value="1"/>
</dbReference>
<dbReference type="Gene3D" id="2.130.10.10">
    <property type="entry name" value="YVTN repeat-like/Quinoprotein amine dehydrogenase"/>
    <property type="match status" value="1"/>
</dbReference>
<dbReference type="PANTHER" id="PTHR31270:SF1">
    <property type="entry name" value="GLUTAMINYL-PEPTIDE CYCLOTRANSFERASE"/>
    <property type="match status" value="1"/>
</dbReference>
<dbReference type="InterPro" id="IPR011044">
    <property type="entry name" value="Quino_amine_DH_bsu"/>
</dbReference>
<proteinExistence type="predicted"/>
<dbReference type="SUPFAM" id="SSF50969">
    <property type="entry name" value="YVTN repeat-like/Quinoprotein amine dehydrogenase"/>
    <property type="match status" value="1"/>
</dbReference>
<evidence type="ECO:0000313" key="1">
    <source>
        <dbReference type="EMBL" id="MBD1392832.1"/>
    </source>
</evidence>
<accession>A0A926S1I2</accession>
<comment type="caution">
    <text evidence="1">The sequence shown here is derived from an EMBL/GenBank/DDBJ whole genome shotgun (WGS) entry which is preliminary data.</text>
</comment>
<dbReference type="Proteomes" id="UP000619078">
    <property type="component" value="Unassembled WGS sequence"/>
</dbReference>
<dbReference type="Pfam" id="PF05096">
    <property type="entry name" value="Glu_cyclase_2"/>
    <property type="match status" value="1"/>
</dbReference>
<reference evidence="1" key="1">
    <citation type="submission" date="2020-09" db="EMBL/GenBank/DDBJ databases">
        <title>Novel species of Mucilaginibacter isolated from a glacier on the Tibetan Plateau.</title>
        <authorList>
            <person name="Liu Q."/>
            <person name="Xin Y.-H."/>
        </authorList>
    </citation>
    <scope>NUCLEOTIDE SEQUENCE</scope>
    <source>
        <strain evidence="1">ZB1P21</strain>
    </source>
</reference>
<name>A0A926S1I2_9SPHI</name>
<sequence length="357" mass="39160">MNKRIAFFALIAALAYGCTNNDKTAGDITISPDAGTSYKSGDVIAAKVNLPGDIKPDSVVYLLDSTRVGSAKDSSVVKIKTDSLGLGARVITAKVYQGGKSTDVTTNVVLLSAKAPEELSYTVEKTFPHDTASYTEGLQYADGVIYESDGGVSASPEGRSSLRKADLNTGKVLKIRDGDPKIFSEGLSVVGDKIVQLTWTEKIGYVYDKKTFEIINKFNNNVGVEGWGLCFDGTKLYMDDSTNRIWFLDKDKFNATGFIDVYDDKGPINKLNEMEYINGLIYANVYETDDIVVINPKTGSVLQRINMANIYPLNTRPAGFDNDNNVLNGIAYDKATSRIFVTGKKWPKMYQVKFVKK</sequence>
<keyword evidence="2" id="KW-1185">Reference proteome</keyword>
<gene>
    <name evidence="1" type="ORF">IDJ76_06975</name>
</gene>
<organism evidence="1 2">
    <name type="scientific">Mucilaginibacter glaciei</name>
    <dbReference type="NCBI Taxonomy" id="2772109"/>
    <lineage>
        <taxon>Bacteria</taxon>
        <taxon>Pseudomonadati</taxon>
        <taxon>Bacteroidota</taxon>
        <taxon>Sphingobacteriia</taxon>
        <taxon>Sphingobacteriales</taxon>
        <taxon>Sphingobacteriaceae</taxon>
        <taxon>Mucilaginibacter</taxon>
    </lineage>
</organism>
<dbReference type="PANTHER" id="PTHR31270">
    <property type="entry name" value="GLUTAMINYL-PEPTIDE CYCLOTRANSFERASE"/>
    <property type="match status" value="1"/>
</dbReference>
<dbReference type="RefSeq" id="WP_191162127.1">
    <property type="nucleotide sequence ID" value="NZ_JACWMX010000002.1"/>
</dbReference>
<evidence type="ECO:0000313" key="2">
    <source>
        <dbReference type="Proteomes" id="UP000619078"/>
    </source>
</evidence>
<dbReference type="InterPro" id="IPR015943">
    <property type="entry name" value="WD40/YVTN_repeat-like_dom_sf"/>
</dbReference>
<dbReference type="InterPro" id="IPR007788">
    <property type="entry name" value="QCT"/>
</dbReference>
<dbReference type="GO" id="GO:0016603">
    <property type="term" value="F:glutaminyl-peptide cyclotransferase activity"/>
    <property type="evidence" value="ECO:0007669"/>
    <property type="project" value="InterPro"/>
</dbReference>
<protein>
    <submittedName>
        <fullName evidence="1">Glutaminyl-peptide cyclotransferase</fullName>
    </submittedName>
</protein>